<dbReference type="RefSeq" id="WP_046823333.1">
    <property type="nucleotide sequence ID" value="NZ_LBBT01000222.1"/>
</dbReference>
<evidence type="ECO:0000313" key="1">
    <source>
        <dbReference type="EMBL" id="KKY01005.1"/>
    </source>
</evidence>
<organism evidence="1 2">
    <name type="scientific">Paraclostridium benzoelyticum</name>
    <dbReference type="NCBI Taxonomy" id="1629550"/>
    <lineage>
        <taxon>Bacteria</taxon>
        <taxon>Bacillati</taxon>
        <taxon>Bacillota</taxon>
        <taxon>Clostridia</taxon>
        <taxon>Peptostreptococcales</taxon>
        <taxon>Peptostreptococcaceae</taxon>
        <taxon>Paraclostridium</taxon>
    </lineage>
</organism>
<gene>
    <name evidence="1" type="ORF">VN21_11080</name>
</gene>
<evidence type="ECO:0000313" key="2">
    <source>
        <dbReference type="Proteomes" id="UP000034407"/>
    </source>
</evidence>
<comment type="caution">
    <text evidence="1">The sequence shown here is derived from an EMBL/GenBank/DDBJ whole genome shotgun (WGS) entry which is preliminary data.</text>
</comment>
<dbReference type="OrthoDB" id="1951844at2"/>
<protein>
    <submittedName>
        <fullName evidence="1">Uncharacterized protein</fullName>
    </submittedName>
</protein>
<proteinExistence type="predicted"/>
<dbReference type="AlphaFoldDB" id="A0A0M3DEF1"/>
<accession>A0A0M3DEF1</accession>
<keyword evidence="2" id="KW-1185">Reference proteome</keyword>
<sequence length="157" mass="18179">MLIEDLDLETRSKIYSFTKKILRKYQKGITTGKLTAAKFAENILSNEEITDVINSNLLDDEDFKISYTSYIQTLIKDQNETISNSKKKKVKKTVLKPSITQQLQLKKLLHETGFELNIPQQYLNENDVSNISKYISTGQIDLGNEKIYNYVNKIQKH</sequence>
<name>A0A0M3DEF1_9FIRM</name>
<dbReference type="PATRIC" id="fig|1629550.3.peg.1670"/>
<reference evidence="1 2" key="1">
    <citation type="submission" date="2015-04" db="EMBL/GenBank/DDBJ databases">
        <title>Microcin producing Clostridium sp. JC272T.</title>
        <authorList>
            <person name="Jyothsna T."/>
            <person name="Sasikala C."/>
            <person name="Ramana C."/>
        </authorList>
    </citation>
    <scope>NUCLEOTIDE SEQUENCE [LARGE SCALE GENOMIC DNA]</scope>
    <source>
        <strain evidence="1 2">JC272</strain>
    </source>
</reference>
<dbReference type="Proteomes" id="UP000034407">
    <property type="component" value="Unassembled WGS sequence"/>
</dbReference>
<dbReference type="EMBL" id="LBBT01000222">
    <property type="protein sequence ID" value="KKY01005.1"/>
    <property type="molecule type" value="Genomic_DNA"/>
</dbReference>